<evidence type="ECO:0000259" key="2">
    <source>
        <dbReference type="Pfam" id="PF13538"/>
    </source>
</evidence>
<dbReference type="InterPro" id="IPR001646">
    <property type="entry name" value="5peptide_repeat"/>
</dbReference>
<dbReference type="InterPro" id="IPR011528">
    <property type="entry name" value="NERD"/>
</dbReference>
<keyword evidence="4" id="KW-1185">Reference proteome</keyword>
<dbReference type="HOGENOM" id="CLU_015624_0_0_3"/>
<reference evidence="4" key="1">
    <citation type="journal article" date="2013" name="Proc. Natl. Acad. Sci. U.S.A.">
        <title>Improving the coverage of the cyanobacterial phylum using diversity-driven genome sequencing.</title>
        <authorList>
            <person name="Shih P.M."/>
            <person name="Wu D."/>
            <person name="Latifi A."/>
            <person name="Axen S.D."/>
            <person name="Fewer D.P."/>
            <person name="Talla E."/>
            <person name="Calteau A."/>
            <person name="Cai F."/>
            <person name="Tandeau de Marsac N."/>
            <person name="Rippka R."/>
            <person name="Herdman M."/>
            <person name="Sivonen K."/>
            <person name="Coursin T."/>
            <person name="Laurent T."/>
            <person name="Goodwin L."/>
            <person name="Nolan M."/>
            <person name="Davenport K.W."/>
            <person name="Han C.S."/>
            <person name="Rubin E.M."/>
            <person name="Eisen J.A."/>
            <person name="Woyke T."/>
            <person name="Gugger M."/>
            <person name="Kerfeld C.A."/>
        </authorList>
    </citation>
    <scope>NUCLEOTIDE SEQUENCE [LARGE SCALE GENOMIC DNA]</scope>
    <source>
        <strain evidence="4">ATCC 29371 / PCC 7437</strain>
    </source>
</reference>
<dbReference type="PANTHER" id="PTHR14136:SF17">
    <property type="entry name" value="BTB_POZ DOMAIN-CONTAINING PROTEIN KCTD9"/>
    <property type="match status" value="1"/>
</dbReference>
<dbReference type="RefSeq" id="WP_015192368.1">
    <property type="nucleotide sequence ID" value="NC_019748.1"/>
</dbReference>
<dbReference type="InterPro" id="IPR027417">
    <property type="entry name" value="P-loop_NTPase"/>
</dbReference>
<dbReference type="eggNOG" id="COG3972">
    <property type="taxonomic scope" value="Bacteria"/>
</dbReference>
<dbReference type="PATRIC" id="fig|111780.3.peg.1169"/>
<gene>
    <name evidence="3" type="ordered locus">Sta7437_1121</name>
</gene>
<dbReference type="Gene3D" id="3.40.50.300">
    <property type="entry name" value="P-loop containing nucleotide triphosphate hydrolases"/>
    <property type="match status" value="2"/>
</dbReference>
<name>K9XPZ6_STAC7</name>
<evidence type="ECO:0000313" key="4">
    <source>
        <dbReference type="Proteomes" id="UP000010473"/>
    </source>
</evidence>
<feature type="domain" description="NERD" evidence="1">
    <location>
        <begin position="16"/>
        <end position="118"/>
    </location>
</feature>
<proteinExistence type="predicted"/>
<dbReference type="eggNOG" id="COG1357">
    <property type="taxonomic scope" value="Bacteria"/>
</dbReference>
<protein>
    <submittedName>
        <fullName evidence="3">Pentapeptide repeat protein</fullName>
    </submittedName>
</protein>
<evidence type="ECO:0000259" key="1">
    <source>
        <dbReference type="Pfam" id="PF08378"/>
    </source>
</evidence>
<dbReference type="SUPFAM" id="SSF141571">
    <property type="entry name" value="Pentapeptide repeat-like"/>
    <property type="match status" value="1"/>
</dbReference>
<accession>K9XPZ6</accession>
<dbReference type="Pfam" id="PF00805">
    <property type="entry name" value="Pentapeptide"/>
    <property type="match status" value="2"/>
</dbReference>
<dbReference type="OrthoDB" id="7066673at2"/>
<dbReference type="InterPro" id="IPR051082">
    <property type="entry name" value="Pentapeptide-BTB/POZ_domain"/>
</dbReference>
<feature type="domain" description="UvrD-like helicase C-terminal" evidence="2">
    <location>
        <begin position="613"/>
        <end position="663"/>
    </location>
</feature>
<dbReference type="EMBL" id="CP003653">
    <property type="protein sequence ID" value="AFZ34695.1"/>
    <property type="molecule type" value="Genomic_DNA"/>
</dbReference>
<dbReference type="InterPro" id="IPR027785">
    <property type="entry name" value="UvrD-like_helicase_C"/>
</dbReference>
<dbReference type="KEGG" id="scs:Sta7437_1121"/>
<dbReference type="SUPFAM" id="SSF52540">
    <property type="entry name" value="P-loop containing nucleoside triphosphate hydrolases"/>
    <property type="match status" value="1"/>
</dbReference>
<dbReference type="STRING" id="111780.Sta7437_1121"/>
<dbReference type="Gene3D" id="2.160.20.80">
    <property type="entry name" value="E3 ubiquitin-protein ligase SopA"/>
    <property type="match status" value="1"/>
</dbReference>
<sequence>MTNYSHFIATEPLGNKGEVGEQLVWDSIQAAFSERKCLAYWRYPIFFSPKKSRQEVDILIVDEQLGLIVIEVKSIRSEQIVKLEGHRWQYQNFYTDYGNPYQQAESQLFTLLEYFNQEPLLKDRVPARAIIALPYITEQQWQDKGFTKLLSNPPILFKNFLQNNNQICQFISEIPSLTKGSQLTVTQWQIFLSILTGSSVLVPTSRSFLVAKQSRGDILKQARSRLAQFDLQQEKIAKQIPPGLQTIRGIAGSGKTIILCQKAALMHLKYPDWQIAVVFFSRSLYQVIIEKISQWITYFTDGKQTYNPQDSNLKILHAWGGKYQPGFYSTICQLAGKTPLAVKFTESYQPNEALGEVCFHLLQSTAIPQVFDAILIDEGQDLIVNQWKYQNKQPFYWLAYQSLRPINSIYPEQKRLIWAYDELQSLACLKIPTASELFGEELGHLAIGTYPNQINKTETIPHCYRTPHLIVTAAYAIAMGLLRPQGMLSGFTTKAEWEAIGYQVEGSFKIGEPITIKRASQNSLNPIDQLSQQEIIEFTTYTSRQQELTALAQQIKYNLRKDGLRPAQEILVIVLGNHWEAKELTFHTAKFLHRQGIYTVLPKENIFWEEGAVTITTIHRAKGQEADFVYLIGLDRIAKNESNIYLRNQLLVALTRTRAWVNLSGIQESNFDSFYQEIKQVLQSKDSFTFPFTYPLKRTISYSNLANLITGYALGRRNFRQINLQQADLSGLNLANINLIEANLQGANLTNTCLSGAKLIAADLSYTDLTHADLSNAKLMGANLQNSNLTHTNLTNTDLTNTKFKKKAKN</sequence>
<dbReference type="AlphaFoldDB" id="K9XPZ6"/>
<organism evidence="3 4">
    <name type="scientific">Stanieria cyanosphaera (strain ATCC 29371 / PCC 7437)</name>
    <dbReference type="NCBI Taxonomy" id="111780"/>
    <lineage>
        <taxon>Bacteria</taxon>
        <taxon>Bacillati</taxon>
        <taxon>Cyanobacteriota</taxon>
        <taxon>Cyanophyceae</taxon>
        <taxon>Pleurocapsales</taxon>
        <taxon>Dermocarpellaceae</taxon>
        <taxon>Stanieria</taxon>
    </lineage>
</organism>
<dbReference type="PANTHER" id="PTHR14136">
    <property type="entry name" value="BTB_POZ DOMAIN-CONTAINING PROTEIN KCTD9"/>
    <property type="match status" value="1"/>
</dbReference>
<dbReference type="Pfam" id="PF08378">
    <property type="entry name" value="NERD"/>
    <property type="match status" value="1"/>
</dbReference>
<dbReference type="Pfam" id="PF13538">
    <property type="entry name" value="UvrD_C_2"/>
    <property type="match status" value="1"/>
</dbReference>
<evidence type="ECO:0000313" key="3">
    <source>
        <dbReference type="EMBL" id="AFZ34695.1"/>
    </source>
</evidence>
<dbReference type="Proteomes" id="UP000010473">
    <property type="component" value="Chromosome"/>
</dbReference>